<comment type="caution">
    <text evidence="1">The sequence shown here is derived from an EMBL/GenBank/DDBJ whole genome shotgun (WGS) entry which is preliminary data.</text>
</comment>
<dbReference type="EMBL" id="JAHUTJ010050874">
    <property type="protein sequence ID" value="MED6284409.1"/>
    <property type="molecule type" value="Genomic_DNA"/>
</dbReference>
<keyword evidence="2" id="KW-1185">Reference proteome</keyword>
<proteinExistence type="predicted"/>
<reference evidence="1 2" key="1">
    <citation type="submission" date="2021-06" db="EMBL/GenBank/DDBJ databases">
        <authorList>
            <person name="Palmer J.M."/>
        </authorList>
    </citation>
    <scope>NUCLEOTIDE SEQUENCE [LARGE SCALE GENOMIC DNA]</scope>
    <source>
        <strain evidence="1 2">CL_MEX2019</strain>
        <tissue evidence="1">Muscle</tissue>
    </source>
</reference>
<accession>A0ABU7EF41</accession>
<organism evidence="1 2">
    <name type="scientific">Characodon lateralis</name>
    <dbReference type="NCBI Taxonomy" id="208331"/>
    <lineage>
        <taxon>Eukaryota</taxon>
        <taxon>Metazoa</taxon>
        <taxon>Chordata</taxon>
        <taxon>Craniata</taxon>
        <taxon>Vertebrata</taxon>
        <taxon>Euteleostomi</taxon>
        <taxon>Actinopterygii</taxon>
        <taxon>Neopterygii</taxon>
        <taxon>Teleostei</taxon>
        <taxon>Neoteleostei</taxon>
        <taxon>Acanthomorphata</taxon>
        <taxon>Ovalentaria</taxon>
        <taxon>Atherinomorphae</taxon>
        <taxon>Cyprinodontiformes</taxon>
        <taxon>Goodeidae</taxon>
        <taxon>Characodon</taxon>
    </lineage>
</organism>
<name>A0ABU7EF41_9TELE</name>
<evidence type="ECO:0000313" key="2">
    <source>
        <dbReference type="Proteomes" id="UP001352852"/>
    </source>
</evidence>
<evidence type="ECO:0000313" key="1">
    <source>
        <dbReference type="EMBL" id="MED6284409.1"/>
    </source>
</evidence>
<gene>
    <name evidence="1" type="ORF">CHARACLAT_018951</name>
</gene>
<protein>
    <submittedName>
        <fullName evidence="1">Uncharacterized protein</fullName>
    </submittedName>
</protein>
<dbReference type="Proteomes" id="UP001352852">
    <property type="component" value="Unassembled WGS sequence"/>
</dbReference>
<sequence>MMSHHQELEKAEEPMHLSNFHGHIFISTCTVYESIGILLPASLSLTAVSCPINTQSRVIRCPSLCWTVLHFSLRSRCPSNRNNVPHLTGSNSDQKTIRLNLF</sequence>